<protein>
    <submittedName>
        <fullName evidence="2">F-box/LRR-repeat protein</fullName>
    </submittedName>
</protein>
<gene>
    <name evidence="2" type="ORF">FCM35_KLT07649</name>
</gene>
<dbReference type="InterPro" id="IPR032675">
    <property type="entry name" value="LRR_dom_sf"/>
</dbReference>
<dbReference type="PANTHER" id="PTHR38926">
    <property type="entry name" value="F-BOX DOMAIN CONTAINING PROTEIN, EXPRESSED"/>
    <property type="match status" value="1"/>
</dbReference>
<dbReference type="SUPFAM" id="SSF81383">
    <property type="entry name" value="F-box domain"/>
    <property type="match status" value="1"/>
</dbReference>
<dbReference type="Gene3D" id="3.80.10.10">
    <property type="entry name" value="Ribonuclease Inhibitor"/>
    <property type="match status" value="1"/>
</dbReference>
<feature type="domain" description="F-box" evidence="1">
    <location>
        <begin position="27"/>
        <end position="69"/>
    </location>
</feature>
<proteinExistence type="predicted"/>
<dbReference type="OrthoDB" id="1929062at2759"/>
<dbReference type="AlphaFoldDB" id="A0A833R034"/>
<dbReference type="Proteomes" id="UP000623129">
    <property type="component" value="Unassembled WGS sequence"/>
</dbReference>
<reference evidence="2" key="1">
    <citation type="submission" date="2020-01" db="EMBL/GenBank/DDBJ databases">
        <title>Genome sequence of Kobresia littledalei, the first chromosome-level genome in the family Cyperaceae.</title>
        <authorList>
            <person name="Qu G."/>
        </authorList>
    </citation>
    <scope>NUCLEOTIDE SEQUENCE</scope>
    <source>
        <strain evidence="2">C.B.Clarke</strain>
        <tissue evidence="2">Leaf</tissue>
    </source>
</reference>
<dbReference type="PANTHER" id="PTHR38926:SF5">
    <property type="entry name" value="F-BOX AND LEUCINE-RICH REPEAT PROTEIN 6"/>
    <property type="match status" value="1"/>
</dbReference>
<evidence type="ECO:0000313" key="2">
    <source>
        <dbReference type="EMBL" id="KAF3327531.1"/>
    </source>
</evidence>
<sequence>MENPFDVASKRIKAEIEDASNLTSRKWEDLPINCLVLIFKKVEIPCLTLSVPFVCKSWYEASLDPACWKVLDLCTTDLRLPDSRFAEDFKCAYYVNKFSLRGFLKFLIRRSNNLATHLFTGDIYIALHNKRLLYEECPELHIISRNTVTFPPEQLRQYFLKIDATMTSNFQKGGTLKVHGFGIRDGTMASSEDIKM</sequence>
<dbReference type="InterPro" id="IPR036047">
    <property type="entry name" value="F-box-like_dom_sf"/>
</dbReference>
<keyword evidence="3" id="KW-1185">Reference proteome</keyword>
<organism evidence="2 3">
    <name type="scientific">Carex littledalei</name>
    <dbReference type="NCBI Taxonomy" id="544730"/>
    <lineage>
        <taxon>Eukaryota</taxon>
        <taxon>Viridiplantae</taxon>
        <taxon>Streptophyta</taxon>
        <taxon>Embryophyta</taxon>
        <taxon>Tracheophyta</taxon>
        <taxon>Spermatophyta</taxon>
        <taxon>Magnoliopsida</taxon>
        <taxon>Liliopsida</taxon>
        <taxon>Poales</taxon>
        <taxon>Cyperaceae</taxon>
        <taxon>Cyperoideae</taxon>
        <taxon>Cariceae</taxon>
        <taxon>Carex</taxon>
        <taxon>Carex subgen. Euthyceras</taxon>
    </lineage>
</organism>
<name>A0A833R034_9POAL</name>
<comment type="caution">
    <text evidence="2">The sequence shown here is derived from an EMBL/GenBank/DDBJ whole genome shotgun (WGS) entry which is preliminary data.</text>
</comment>
<dbReference type="EMBL" id="SWLB01000017">
    <property type="protein sequence ID" value="KAF3327531.1"/>
    <property type="molecule type" value="Genomic_DNA"/>
</dbReference>
<dbReference type="Pfam" id="PF00646">
    <property type="entry name" value="F-box"/>
    <property type="match status" value="1"/>
</dbReference>
<evidence type="ECO:0000313" key="3">
    <source>
        <dbReference type="Proteomes" id="UP000623129"/>
    </source>
</evidence>
<dbReference type="InterPro" id="IPR001810">
    <property type="entry name" value="F-box_dom"/>
</dbReference>
<evidence type="ECO:0000259" key="1">
    <source>
        <dbReference type="Pfam" id="PF00646"/>
    </source>
</evidence>
<accession>A0A833R034</accession>